<feature type="transmembrane region" description="Helical" evidence="1">
    <location>
        <begin position="82"/>
        <end position="101"/>
    </location>
</feature>
<reference evidence="2" key="2">
    <citation type="submission" date="2025-09" db="UniProtKB">
        <authorList>
            <consortium name="Ensembl"/>
        </authorList>
    </citation>
    <scope>IDENTIFICATION</scope>
</reference>
<dbReference type="AlphaFoldDB" id="A0A7M4EUQ2"/>
<dbReference type="OMA" id="PEWIFIM"/>
<evidence type="ECO:0000313" key="2">
    <source>
        <dbReference type="Ensembl" id="ENSCPRP00005014332.1"/>
    </source>
</evidence>
<keyword evidence="3" id="KW-1185">Reference proteome</keyword>
<dbReference type="Ensembl" id="ENSCPRT00005016836.1">
    <property type="protein sequence ID" value="ENSCPRP00005014332.1"/>
    <property type="gene ID" value="ENSCPRG00005010102.1"/>
</dbReference>
<reference evidence="2" key="1">
    <citation type="submission" date="2025-08" db="UniProtKB">
        <authorList>
            <consortium name="Ensembl"/>
        </authorList>
    </citation>
    <scope>IDENTIFICATION</scope>
</reference>
<protein>
    <recommendedName>
        <fullName evidence="4">Heparan-alpha-glucosaminide N-acetyltransferase</fullName>
    </recommendedName>
</protein>
<feature type="transmembrane region" description="Helical" evidence="1">
    <location>
        <begin position="17"/>
        <end position="35"/>
    </location>
</feature>
<keyword evidence="1" id="KW-1133">Transmembrane helix</keyword>
<dbReference type="Proteomes" id="UP000594220">
    <property type="component" value="Unplaced"/>
</dbReference>
<feature type="transmembrane region" description="Helical" evidence="1">
    <location>
        <begin position="236"/>
        <end position="253"/>
    </location>
</feature>
<dbReference type="GeneTree" id="ENSGT00390000001491"/>
<evidence type="ECO:0000313" key="3">
    <source>
        <dbReference type="Proteomes" id="UP000594220"/>
    </source>
</evidence>
<sequence>MPLWFCMDCRTQQLSHLVIHCVALSVISTVSWSWARIPGVLQRLGFTYFTVALMQTCFSVKDVEKYQVSCNVRDIVLYWPEWIIIAVLETIWLCLTFLLLVPGCPRGYLGPGGIGDDGKYPNCTGGAAGYIDKWLLGEDHIYHYPTCKELYKTTQPFDPEGVLGTINSVVMAFFGLQVKSKIYRKKRMFLLFSRSLSFVTTLSCFSFILLGLMFYVIDVKHWWGGQPFIYPGMNSFFVYVGHSILGSYFPFNWEMKFPDSHAEPLFQDLLGTSLWVFVAYFLYRKKFFLKI</sequence>
<dbReference type="PANTHER" id="PTHR31061">
    <property type="entry name" value="LD22376P"/>
    <property type="match status" value="1"/>
</dbReference>
<dbReference type="PANTHER" id="PTHR31061:SF34">
    <property type="entry name" value="HEPARAN-ALPHA-GLUCOSAMINIDE N-ACETYLTRANSFERASE"/>
    <property type="match status" value="1"/>
</dbReference>
<accession>A0A7M4EUQ2</accession>
<keyword evidence="1" id="KW-0472">Membrane</keyword>
<evidence type="ECO:0000256" key="1">
    <source>
        <dbReference type="SAM" id="Phobius"/>
    </source>
</evidence>
<evidence type="ECO:0008006" key="4">
    <source>
        <dbReference type="Google" id="ProtNLM"/>
    </source>
</evidence>
<name>A0A7M4EUQ2_CROPO</name>
<feature type="transmembrane region" description="Helical" evidence="1">
    <location>
        <begin position="189"/>
        <end position="216"/>
    </location>
</feature>
<keyword evidence="1" id="KW-0812">Transmembrane</keyword>
<proteinExistence type="predicted"/>
<organism evidence="2 3">
    <name type="scientific">Crocodylus porosus</name>
    <name type="common">Saltwater crocodile</name>
    <name type="synonym">Estuarine crocodile</name>
    <dbReference type="NCBI Taxonomy" id="8502"/>
    <lineage>
        <taxon>Eukaryota</taxon>
        <taxon>Metazoa</taxon>
        <taxon>Chordata</taxon>
        <taxon>Craniata</taxon>
        <taxon>Vertebrata</taxon>
        <taxon>Euteleostomi</taxon>
        <taxon>Archelosauria</taxon>
        <taxon>Archosauria</taxon>
        <taxon>Crocodylia</taxon>
        <taxon>Longirostres</taxon>
        <taxon>Crocodylidae</taxon>
        <taxon>Crocodylus</taxon>
    </lineage>
</organism>